<evidence type="ECO:0000256" key="2">
    <source>
        <dbReference type="ARBA" id="ARBA00022448"/>
    </source>
</evidence>
<evidence type="ECO:0000256" key="6">
    <source>
        <dbReference type="SAM" id="Phobius"/>
    </source>
</evidence>
<dbReference type="GO" id="GO:0016020">
    <property type="term" value="C:membrane"/>
    <property type="evidence" value="ECO:0007669"/>
    <property type="project" value="UniProtKB-SubCell"/>
</dbReference>
<dbReference type="SUPFAM" id="SSF103473">
    <property type="entry name" value="MFS general substrate transporter"/>
    <property type="match status" value="1"/>
</dbReference>
<feature type="transmembrane region" description="Helical" evidence="6">
    <location>
        <begin position="312"/>
        <end position="335"/>
    </location>
</feature>
<evidence type="ECO:0000256" key="5">
    <source>
        <dbReference type="ARBA" id="ARBA00023136"/>
    </source>
</evidence>
<gene>
    <name evidence="7" type="ORF">BCR43DRAFT_430890</name>
</gene>
<comment type="subcellular location">
    <subcellularLocation>
        <location evidence="1">Membrane</location>
        <topology evidence="1">Multi-pass membrane protein</topology>
    </subcellularLocation>
</comment>
<keyword evidence="5 6" id="KW-0472">Membrane</keyword>
<keyword evidence="2" id="KW-0813">Transport</keyword>
<dbReference type="STRING" id="13706.A0A1X2HVI9"/>
<dbReference type="FunFam" id="1.20.1250.20:FF:000013">
    <property type="entry name" value="MFS general substrate transporter"/>
    <property type="match status" value="1"/>
</dbReference>
<sequence>MYGDNALYHYLSLNFFFSPSHATHRSNIGNAKLGGLLTDLHMSSHDYSWALSIFYFGYVIFDIPSNIVMRRWRPSIWLGMLMFTWGVVATCMSLAKNAATIMALRFLMGVFEAEYGQRAGFFWSCGSLAGAFGGLIAYGITHIPTDTLHTWQWLFIIEGLPSVVLAAFSAWYLPNNPETAKFLTDAEREKEVRRLAKDQGAANDHTWSWSLAASVFLDWKTYMYMFIYITGTSALQGVTLFLPSIVKEMGSWDSAISQLLTTPPYFAAFFATIGLSYSSDRFFDRCYHMVGVNIFGLAGFLMLMFVPHEQVGVHYFAAILVTVAVYANVSVKVAWFNNNFAGLTRRALASAAIVSVGTVGGAIGGQIYYDPPLYFGGNTIAFACLAAQTVADLVCRFLLARENKRRENLRPEERELEIAKYGGEENAGDRHPDFRYVL</sequence>
<evidence type="ECO:0000256" key="3">
    <source>
        <dbReference type="ARBA" id="ARBA00022692"/>
    </source>
</evidence>
<dbReference type="InterPro" id="IPR011701">
    <property type="entry name" value="MFS"/>
</dbReference>
<name>A0A1X2HVI9_SYNRA</name>
<feature type="transmembrane region" description="Helical" evidence="6">
    <location>
        <begin position="347"/>
        <end position="368"/>
    </location>
</feature>
<proteinExistence type="predicted"/>
<organism evidence="7 8">
    <name type="scientific">Syncephalastrum racemosum</name>
    <name type="common">Filamentous fungus</name>
    <dbReference type="NCBI Taxonomy" id="13706"/>
    <lineage>
        <taxon>Eukaryota</taxon>
        <taxon>Fungi</taxon>
        <taxon>Fungi incertae sedis</taxon>
        <taxon>Mucoromycota</taxon>
        <taxon>Mucoromycotina</taxon>
        <taxon>Mucoromycetes</taxon>
        <taxon>Mucorales</taxon>
        <taxon>Syncephalastraceae</taxon>
        <taxon>Syncephalastrum</taxon>
    </lineage>
</organism>
<dbReference type="AlphaFoldDB" id="A0A1X2HVI9"/>
<dbReference type="GO" id="GO:0022857">
    <property type="term" value="F:transmembrane transporter activity"/>
    <property type="evidence" value="ECO:0007669"/>
    <property type="project" value="InterPro"/>
</dbReference>
<protein>
    <submittedName>
        <fullName evidence="7">Major facilitator superfamily domain-containing protein</fullName>
    </submittedName>
</protein>
<dbReference type="OrthoDB" id="2985014at2759"/>
<evidence type="ECO:0000256" key="1">
    <source>
        <dbReference type="ARBA" id="ARBA00004141"/>
    </source>
</evidence>
<dbReference type="EMBL" id="MCGN01000001">
    <property type="protein sequence ID" value="ORZ03504.1"/>
    <property type="molecule type" value="Genomic_DNA"/>
</dbReference>
<feature type="transmembrane region" description="Helical" evidence="6">
    <location>
        <begin position="380"/>
        <end position="399"/>
    </location>
</feature>
<feature type="transmembrane region" description="Helical" evidence="6">
    <location>
        <begin position="222"/>
        <end position="242"/>
    </location>
</feature>
<comment type="caution">
    <text evidence="7">The sequence shown here is derived from an EMBL/GenBank/DDBJ whole genome shotgun (WGS) entry which is preliminary data.</text>
</comment>
<evidence type="ECO:0000256" key="4">
    <source>
        <dbReference type="ARBA" id="ARBA00022989"/>
    </source>
</evidence>
<dbReference type="Pfam" id="PF07690">
    <property type="entry name" value="MFS_1"/>
    <property type="match status" value="1"/>
</dbReference>
<dbReference type="OMA" id="HSWSWAQ"/>
<evidence type="ECO:0000313" key="7">
    <source>
        <dbReference type="EMBL" id="ORZ03504.1"/>
    </source>
</evidence>
<feature type="transmembrane region" description="Helical" evidence="6">
    <location>
        <begin position="153"/>
        <end position="173"/>
    </location>
</feature>
<feature type="transmembrane region" description="Helical" evidence="6">
    <location>
        <begin position="76"/>
        <end position="99"/>
    </location>
</feature>
<feature type="transmembrane region" description="Helical" evidence="6">
    <location>
        <begin position="119"/>
        <end position="141"/>
    </location>
</feature>
<dbReference type="Gene3D" id="1.20.1250.20">
    <property type="entry name" value="MFS general substrate transporter like domains"/>
    <property type="match status" value="2"/>
</dbReference>
<dbReference type="PANTHER" id="PTHR43791:SF36">
    <property type="entry name" value="TRANSPORTER, PUTATIVE (AFU_ORTHOLOGUE AFUA_6G08340)-RELATED"/>
    <property type="match status" value="1"/>
</dbReference>
<feature type="transmembrane region" description="Helical" evidence="6">
    <location>
        <begin position="47"/>
        <end position="64"/>
    </location>
</feature>
<accession>A0A1X2HVI9</accession>
<dbReference type="PANTHER" id="PTHR43791">
    <property type="entry name" value="PERMEASE-RELATED"/>
    <property type="match status" value="1"/>
</dbReference>
<dbReference type="Proteomes" id="UP000242180">
    <property type="component" value="Unassembled WGS sequence"/>
</dbReference>
<feature type="transmembrane region" description="Helical" evidence="6">
    <location>
        <begin position="286"/>
        <end position="306"/>
    </location>
</feature>
<keyword evidence="3 6" id="KW-0812">Transmembrane</keyword>
<evidence type="ECO:0000313" key="8">
    <source>
        <dbReference type="Proteomes" id="UP000242180"/>
    </source>
</evidence>
<dbReference type="InterPro" id="IPR036259">
    <property type="entry name" value="MFS_trans_sf"/>
</dbReference>
<reference evidence="7 8" key="1">
    <citation type="submission" date="2016-07" db="EMBL/GenBank/DDBJ databases">
        <title>Pervasive Adenine N6-methylation of Active Genes in Fungi.</title>
        <authorList>
            <consortium name="DOE Joint Genome Institute"/>
            <person name="Mondo S.J."/>
            <person name="Dannebaum R.O."/>
            <person name="Kuo R.C."/>
            <person name="Labutti K."/>
            <person name="Haridas S."/>
            <person name="Kuo A."/>
            <person name="Salamov A."/>
            <person name="Ahrendt S.R."/>
            <person name="Lipzen A."/>
            <person name="Sullivan W."/>
            <person name="Andreopoulos W.B."/>
            <person name="Clum A."/>
            <person name="Lindquist E."/>
            <person name="Daum C."/>
            <person name="Ramamoorthy G.K."/>
            <person name="Gryganskyi A."/>
            <person name="Culley D."/>
            <person name="Magnuson J.K."/>
            <person name="James T.Y."/>
            <person name="O'Malley M.A."/>
            <person name="Stajich J.E."/>
            <person name="Spatafora J.W."/>
            <person name="Visel A."/>
            <person name="Grigoriev I.V."/>
        </authorList>
    </citation>
    <scope>NUCLEOTIDE SEQUENCE [LARGE SCALE GENOMIC DNA]</scope>
    <source>
        <strain evidence="7 8">NRRL 2496</strain>
    </source>
</reference>
<dbReference type="InParanoid" id="A0A1X2HVI9"/>
<keyword evidence="4 6" id="KW-1133">Transmembrane helix</keyword>
<keyword evidence="8" id="KW-1185">Reference proteome</keyword>